<gene>
    <name evidence="1" type="ORF">EJD97_010475</name>
</gene>
<comment type="caution">
    <text evidence="1">The sequence shown here is derived from an EMBL/GenBank/DDBJ whole genome shotgun (WGS) entry which is preliminary data.</text>
</comment>
<dbReference type="EMBL" id="RXGB01002677">
    <property type="protein sequence ID" value="TMW94290.1"/>
    <property type="molecule type" value="Genomic_DNA"/>
</dbReference>
<accession>A0A6N2BL26</accession>
<name>A0A6N2BL26_SOLCI</name>
<feature type="non-terminal residue" evidence="1">
    <location>
        <position position="126"/>
    </location>
</feature>
<organism evidence="1">
    <name type="scientific">Solanum chilense</name>
    <name type="common">Tomato</name>
    <name type="synonym">Lycopersicon chilense</name>
    <dbReference type="NCBI Taxonomy" id="4083"/>
    <lineage>
        <taxon>Eukaryota</taxon>
        <taxon>Viridiplantae</taxon>
        <taxon>Streptophyta</taxon>
        <taxon>Embryophyta</taxon>
        <taxon>Tracheophyta</taxon>
        <taxon>Spermatophyta</taxon>
        <taxon>Magnoliopsida</taxon>
        <taxon>eudicotyledons</taxon>
        <taxon>Gunneridae</taxon>
        <taxon>Pentapetalae</taxon>
        <taxon>asterids</taxon>
        <taxon>lamiids</taxon>
        <taxon>Solanales</taxon>
        <taxon>Solanaceae</taxon>
        <taxon>Solanoideae</taxon>
        <taxon>Solaneae</taxon>
        <taxon>Solanum</taxon>
        <taxon>Solanum subgen. Lycopersicon</taxon>
    </lineage>
</organism>
<evidence type="ECO:0000313" key="1">
    <source>
        <dbReference type="EMBL" id="TMW94290.1"/>
    </source>
</evidence>
<sequence length="126" mass="14254">MSKFGWVDGPGDGSSWSRRDVMDSVVPHFANYSSSLFITLDGRYDGSSQEQRSVEGLRSITLELLEFGYWDYFSDLHDELAGQTSWLRWSVTHSVTPHLVRLPHIPSAVSLRGHLRTVTGMADCHR</sequence>
<dbReference type="AlphaFoldDB" id="A0A6N2BL26"/>
<reference evidence="1" key="1">
    <citation type="submission" date="2019-05" db="EMBL/GenBank/DDBJ databases">
        <title>The de novo reference genome and transcriptome assemblies of the wild tomato species Solanum chilense.</title>
        <authorList>
            <person name="Stam R."/>
            <person name="Nosenko T."/>
            <person name="Hoerger A.C."/>
            <person name="Stephan W."/>
            <person name="Seidel M.A."/>
            <person name="Kuhn J.M.M."/>
            <person name="Haberer G."/>
            <person name="Tellier A."/>
        </authorList>
    </citation>
    <scope>NUCLEOTIDE SEQUENCE</scope>
    <source>
        <tissue evidence="1">Mature leaves</tissue>
    </source>
</reference>
<protein>
    <submittedName>
        <fullName evidence="1">Uncharacterized protein</fullName>
    </submittedName>
</protein>
<proteinExistence type="predicted"/>